<evidence type="ECO:0000256" key="14">
    <source>
        <dbReference type="ARBA" id="ARBA00023075"/>
    </source>
</evidence>
<evidence type="ECO:0000256" key="1">
    <source>
        <dbReference type="ARBA" id="ARBA00003257"/>
    </source>
</evidence>
<dbReference type="EMBL" id="MT610905">
    <property type="protein sequence ID" value="QNK05471.1"/>
    <property type="molecule type" value="Genomic_DNA"/>
</dbReference>
<dbReference type="GO" id="GO:0005743">
    <property type="term" value="C:mitochondrial inner membrane"/>
    <property type="evidence" value="ECO:0007669"/>
    <property type="project" value="UniProtKB-SubCell"/>
</dbReference>
<sequence>MKLYKIVFINSMIMGTLISISSYSWLSMWMGLEINLLSIIPLFTNSKNIYSSESSLKYFITQAMASMILLMAVMMLLLNEEFISPQMNLWFTMMMNSALLTKMGAAPFHYWFPEVIEGLNWTNSFILLTWQKIAPMMLLMNMKINIQFITAIIITSLIISTISGFNQISLRKILAFSSINHIAWMLSSLMMSLSMWTIYFIVYTIINLNVISMFKLTNSYFINQINNMMNQNKMIKLSFMINFMSLGGLPPFLGFMPKWLVINWMTDNNLMTLTFIMIVTTLIMLFVYIRIMMSSMMLFLNEPKNINLKINQTKLILMNMISVPSLIVCTLIPSFM</sequence>
<dbReference type="GO" id="GO:0008137">
    <property type="term" value="F:NADH dehydrogenase (ubiquinone) activity"/>
    <property type="evidence" value="ECO:0007669"/>
    <property type="project" value="UniProtKB-EC"/>
</dbReference>
<keyword evidence="11 18" id="KW-0249">Electron transport</keyword>
<evidence type="ECO:0000256" key="12">
    <source>
        <dbReference type="ARBA" id="ARBA00022989"/>
    </source>
</evidence>
<comment type="subcellular location">
    <subcellularLocation>
        <location evidence="2 18">Mitochondrion inner membrane</location>
        <topology evidence="2 18">Multi-pass membrane protein</topology>
    </subcellularLocation>
</comment>
<feature type="transmembrane region" description="Helical" evidence="18">
    <location>
        <begin position="196"/>
        <end position="214"/>
    </location>
</feature>
<feature type="transmembrane region" description="Helical" evidence="18">
    <location>
        <begin position="90"/>
        <end position="112"/>
    </location>
</feature>
<feature type="transmembrane region" description="Helical" evidence="18">
    <location>
        <begin position="58"/>
        <end position="78"/>
    </location>
</feature>
<comment type="catalytic activity">
    <reaction evidence="17 18">
        <text>a ubiquinone + NADH + 5 H(+)(in) = a ubiquinol + NAD(+) + 4 H(+)(out)</text>
        <dbReference type="Rhea" id="RHEA:29091"/>
        <dbReference type="Rhea" id="RHEA-COMP:9565"/>
        <dbReference type="Rhea" id="RHEA-COMP:9566"/>
        <dbReference type="ChEBI" id="CHEBI:15378"/>
        <dbReference type="ChEBI" id="CHEBI:16389"/>
        <dbReference type="ChEBI" id="CHEBI:17976"/>
        <dbReference type="ChEBI" id="CHEBI:57540"/>
        <dbReference type="ChEBI" id="CHEBI:57945"/>
        <dbReference type="EC" id="7.1.1.2"/>
    </reaction>
</comment>
<feature type="transmembrane region" description="Helical" evidence="18">
    <location>
        <begin position="314"/>
        <end position="335"/>
    </location>
</feature>
<feature type="transmembrane region" description="Helical" evidence="18">
    <location>
        <begin position="173"/>
        <end position="190"/>
    </location>
</feature>
<organism evidence="20">
    <name type="scientific">Alphitobius diaperinus</name>
    <name type="common">Lesser mealworm beetle</name>
    <dbReference type="NCBI Taxonomy" id="27448"/>
    <lineage>
        <taxon>Eukaryota</taxon>
        <taxon>Metazoa</taxon>
        <taxon>Ecdysozoa</taxon>
        <taxon>Arthropoda</taxon>
        <taxon>Hexapoda</taxon>
        <taxon>Insecta</taxon>
        <taxon>Pterygota</taxon>
        <taxon>Neoptera</taxon>
        <taxon>Endopterygota</taxon>
        <taxon>Coleoptera</taxon>
        <taxon>Polyphaga</taxon>
        <taxon>Cucujiformia</taxon>
        <taxon>Tenebrionidae</taxon>
        <taxon>Alphitobius</taxon>
    </lineage>
</organism>
<evidence type="ECO:0000256" key="7">
    <source>
        <dbReference type="ARBA" id="ARBA00022660"/>
    </source>
</evidence>
<feature type="domain" description="NADH:quinone oxidoreductase/Mrp antiporter transmembrane" evidence="19">
    <location>
        <begin position="22"/>
        <end position="283"/>
    </location>
</feature>
<evidence type="ECO:0000256" key="15">
    <source>
        <dbReference type="ARBA" id="ARBA00023128"/>
    </source>
</evidence>
<keyword evidence="9 18" id="KW-0999">Mitochondrion inner membrane</keyword>
<dbReference type="Pfam" id="PF00361">
    <property type="entry name" value="Proton_antipo_M"/>
    <property type="match status" value="1"/>
</dbReference>
<evidence type="ECO:0000256" key="6">
    <source>
        <dbReference type="ARBA" id="ARBA00022448"/>
    </source>
</evidence>
<feature type="transmembrane region" description="Helical" evidence="18">
    <location>
        <begin position="273"/>
        <end position="293"/>
    </location>
</feature>
<evidence type="ECO:0000256" key="18">
    <source>
        <dbReference type="RuleBase" id="RU003403"/>
    </source>
</evidence>
<dbReference type="AlphaFoldDB" id="A0A6M8PXX7"/>
<evidence type="ECO:0000256" key="4">
    <source>
        <dbReference type="ARBA" id="ARBA00012944"/>
    </source>
</evidence>
<dbReference type="EC" id="7.1.1.2" evidence="4 18"/>
<keyword evidence="12 18" id="KW-1133">Transmembrane helix</keyword>
<dbReference type="InterPro" id="IPR050175">
    <property type="entry name" value="Complex_I_Subunit_2"/>
</dbReference>
<keyword evidence="7 18" id="KW-0679">Respiratory chain</keyword>
<dbReference type="PANTHER" id="PTHR46552:SF1">
    <property type="entry name" value="NADH-UBIQUINONE OXIDOREDUCTASE CHAIN 2"/>
    <property type="match status" value="1"/>
</dbReference>
<accession>A0A6M8PXX7</accession>
<comment type="function">
    <text evidence="1">Core subunit of the mitochondrial membrane respiratory chain NADH dehydrogenase (Complex I) that is believed to belong to the minimal assembly required for catalysis. Complex I functions in the transfer of electrons from NADH to the respiratory chain. The immediate electron acceptor for the enzyme is believed to be ubiquinone.</text>
</comment>
<keyword evidence="10 18" id="KW-1278">Translocase</keyword>
<gene>
    <name evidence="20" type="primary">nad2</name>
</gene>
<evidence type="ECO:0000256" key="9">
    <source>
        <dbReference type="ARBA" id="ARBA00022792"/>
    </source>
</evidence>
<evidence type="ECO:0000256" key="10">
    <source>
        <dbReference type="ARBA" id="ARBA00022967"/>
    </source>
</evidence>
<evidence type="ECO:0000256" key="13">
    <source>
        <dbReference type="ARBA" id="ARBA00023027"/>
    </source>
</evidence>
<evidence type="ECO:0000259" key="19">
    <source>
        <dbReference type="Pfam" id="PF00361"/>
    </source>
</evidence>
<protein>
    <recommendedName>
        <fullName evidence="5 18">NADH-ubiquinone oxidoreductase chain 2</fullName>
        <ecNumber evidence="4 18">7.1.1.2</ecNumber>
    </recommendedName>
</protein>
<dbReference type="PRINTS" id="PR01436">
    <property type="entry name" value="NADHDHGNASE2"/>
</dbReference>
<evidence type="ECO:0000256" key="11">
    <source>
        <dbReference type="ARBA" id="ARBA00022982"/>
    </source>
</evidence>
<evidence type="ECO:0000256" key="17">
    <source>
        <dbReference type="ARBA" id="ARBA00049551"/>
    </source>
</evidence>
<reference evidence="21" key="2">
    <citation type="journal article" date="2020" name="Mitochondrial DNA Part B Resour">
        <title>The second complete mitochondrial genome of Alphitobius diaperinus Panzer, 1797 (Coleoptera: Tenebrionidae): investigation of intraspecific variations on mitochondrial genome.</title>
        <authorList>
            <person name="Hong K.-J."/>
            <person name="Ki W."/>
            <person name="Lee H."/>
            <person name="Park J."/>
            <person name="Lee W."/>
        </authorList>
    </citation>
    <scope>NUCLEOTIDE SEQUENCE</scope>
</reference>
<feature type="transmembrane region" description="Helical" evidence="18">
    <location>
        <begin position="144"/>
        <end position="166"/>
    </location>
</feature>
<evidence type="ECO:0000256" key="3">
    <source>
        <dbReference type="ARBA" id="ARBA00007012"/>
    </source>
</evidence>
<proteinExistence type="inferred from homology"/>
<comment type="function">
    <text evidence="18">Core subunit of the mitochondrial membrane respiratory chain NADH dehydrogenase (Complex I) which catalyzes electron transfer from NADH through the respiratory chain, using ubiquinone as an electron acceptor. Essential for the catalytic activity and assembly of complex I.</text>
</comment>
<dbReference type="InterPro" id="IPR001750">
    <property type="entry name" value="ND/Mrp_TM"/>
</dbReference>
<evidence type="ECO:0000256" key="5">
    <source>
        <dbReference type="ARBA" id="ARBA00021008"/>
    </source>
</evidence>
<keyword evidence="6" id="KW-0813">Transport</keyword>
<evidence type="ECO:0000256" key="2">
    <source>
        <dbReference type="ARBA" id="ARBA00004448"/>
    </source>
</evidence>
<evidence type="ECO:0000256" key="8">
    <source>
        <dbReference type="ARBA" id="ARBA00022692"/>
    </source>
</evidence>
<dbReference type="PANTHER" id="PTHR46552">
    <property type="entry name" value="NADH-UBIQUINONE OXIDOREDUCTASE CHAIN 2"/>
    <property type="match status" value="1"/>
</dbReference>
<dbReference type="GO" id="GO:0006120">
    <property type="term" value="P:mitochondrial electron transport, NADH to ubiquinone"/>
    <property type="evidence" value="ECO:0007669"/>
    <property type="project" value="InterPro"/>
</dbReference>
<dbReference type="InterPro" id="IPR003917">
    <property type="entry name" value="NADH_UbQ_OxRdtase_chain2"/>
</dbReference>
<name>A0A6M8PXX7_ALPDA</name>
<keyword evidence="15 18" id="KW-0496">Mitochondrion</keyword>
<evidence type="ECO:0000313" key="20">
    <source>
        <dbReference type="EMBL" id="QKI32129.1"/>
    </source>
</evidence>
<evidence type="ECO:0000313" key="21">
    <source>
        <dbReference type="EMBL" id="QNK05471.1"/>
    </source>
</evidence>
<keyword evidence="13 18" id="KW-0520">NAD</keyword>
<keyword evidence="14 18" id="KW-0830">Ubiquinone</keyword>
<keyword evidence="8 18" id="KW-0812">Transmembrane</keyword>
<evidence type="ECO:0000256" key="16">
    <source>
        <dbReference type="ARBA" id="ARBA00023136"/>
    </source>
</evidence>
<geneLocation type="mitochondrion" evidence="20"/>
<feature type="transmembrane region" description="Helical" evidence="18">
    <location>
        <begin position="7"/>
        <end position="26"/>
    </location>
</feature>
<keyword evidence="16 18" id="KW-0472">Membrane</keyword>
<feature type="transmembrane region" description="Helical" evidence="18">
    <location>
        <begin position="235"/>
        <end position="253"/>
    </location>
</feature>
<comment type="similarity">
    <text evidence="3 18">Belongs to the complex I subunit 2 family.</text>
</comment>
<dbReference type="EMBL" id="MT165524">
    <property type="protein sequence ID" value="QKI32129.1"/>
    <property type="molecule type" value="Genomic_DNA"/>
</dbReference>
<reference evidence="20" key="1">
    <citation type="journal article" date="2020" name="Mitochondrial DNA Part B Resour">
        <title>The complete mitochondrial genome of Alphitobius diaperinus Panzer, 1797 (Coleoptera: Tenebrionidae).</title>
        <authorList>
            <person name="Hong K.-J."/>
            <person name="Ki W."/>
            <person name="Park D.-S."/>
            <person name="Yang B.-K."/>
            <person name="Lee H."/>
            <person name="Park J."/>
            <person name="Lee W."/>
        </authorList>
    </citation>
    <scope>NUCLEOTIDE SEQUENCE</scope>
</reference>